<protein>
    <recommendedName>
        <fullName evidence="3">Replication initiation factor</fullName>
    </recommendedName>
</protein>
<comment type="caution">
    <text evidence="1">The sequence shown here is derived from an EMBL/GenBank/DDBJ whole genome shotgun (WGS) entry which is preliminary data.</text>
</comment>
<evidence type="ECO:0000313" key="1">
    <source>
        <dbReference type="EMBL" id="MBE9464712.1"/>
    </source>
</evidence>
<organism evidence="1 2">
    <name type="scientific">Dyadobacter subterraneus</name>
    <dbReference type="NCBI Taxonomy" id="2773304"/>
    <lineage>
        <taxon>Bacteria</taxon>
        <taxon>Pseudomonadati</taxon>
        <taxon>Bacteroidota</taxon>
        <taxon>Cytophagia</taxon>
        <taxon>Cytophagales</taxon>
        <taxon>Spirosomataceae</taxon>
        <taxon>Dyadobacter</taxon>
    </lineage>
</organism>
<dbReference type="RefSeq" id="WP_194122754.1">
    <property type="nucleotide sequence ID" value="NZ_JACYGY010000001.1"/>
</dbReference>
<evidence type="ECO:0008006" key="3">
    <source>
        <dbReference type="Google" id="ProtNLM"/>
    </source>
</evidence>
<sequence>MFDGAKHMTLTVPGDILIHTLDFEGKHGLTSGEDLKKKWYAAKLKGWTFIVYRDGNRYGRVMAKGSYHKFFNGGTQNYDDFTLTNLIEALNMFSVEIGINPTKEKLTNIEFGVNVILPFDVRIVLNALLTYKGIAFQRPIENANYFQCKTGEFIIKCYDKGREFKLSQNVLRFEIKVINKRFLIDKGIEITYLSDLLNYENYPKLGRLLKEYFSAILFKNSELEISSFSNKDKELIWKGGNPIYWMRPEKGTFKSKSEYEAARKRQSREELRFRNFNIPDWYDMLVERIVGKWFELTTLSDSILSQIQRSIENWQCISYNSV</sequence>
<reference evidence="2" key="1">
    <citation type="submission" date="2023-07" db="EMBL/GenBank/DDBJ databases">
        <title>Dyadobacter sp. nov 'subterranea' isolated from contaminted grondwater.</title>
        <authorList>
            <person name="Szabo I."/>
            <person name="Al-Omari J."/>
            <person name="Szerdahelyi S.G."/>
            <person name="Rado J."/>
        </authorList>
    </citation>
    <scope>NUCLEOTIDE SEQUENCE [LARGE SCALE GENOMIC DNA]</scope>
    <source>
        <strain evidence="2">UP-52</strain>
    </source>
</reference>
<gene>
    <name evidence="1" type="ORF">IEE83_22740</name>
</gene>
<dbReference type="EMBL" id="JACYGY010000001">
    <property type="protein sequence ID" value="MBE9464712.1"/>
    <property type="molecule type" value="Genomic_DNA"/>
</dbReference>
<name>A0ABR9WGS8_9BACT</name>
<proteinExistence type="predicted"/>
<evidence type="ECO:0000313" key="2">
    <source>
        <dbReference type="Proteomes" id="UP000634134"/>
    </source>
</evidence>
<accession>A0ABR9WGS8</accession>
<keyword evidence="2" id="KW-1185">Reference proteome</keyword>
<dbReference type="Proteomes" id="UP000634134">
    <property type="component" value="Unassembled WGS sequence"/>
</dbReference>